<dbReference type="Pfam" id="PF13561">
    <property type="entry name" value="adh_short_C2"/>
    <property type="match status" value="1"/>
</dbReference>
<dbReference type="EMBL" id="JAAGLI010000323">
    <property type="protein sequence ID" value="NEA23417.1"/>
    <property type="molecule type" value="Genomic_DNA"/>
</dbReference>
<dbReference type="PANTHER" id="PTHR43477:SF1">
    <property type="entry name" value="DIHYDROANTICAPSIN 7-DEHYDROGENASE"/>
    <property type="match status" value="1"/>
</dbReference>
<dbReference type="Proteomes" id="UP000475532">
    <property type="component" value="Unassembled WGS sequence"/>
</dbReference>
<dbReference type="SUPFAM" id="SSF51735">
    <property type="entry name" value="NAD(P)-binding Rossmann-fold domains"/>
    <property type="match status" value="1"/>
</dbReference>
<dbReference type="AlphaFoldDB" id="A0A6L9QD50"/>
<sequence>MVYLGGPMAATAPSAPVPVRSPLPWSLAGRTAVILGGSSGIGLAAAELLASVGARILLVGRDKDRLDSALTRVTATTPHPDPANVHAAARDTHLGAVGSHPGATGVHADTAGVHLDAAASTPDADDAHPGTAASYADVRAMSADVTDDEAMQEVFEYAGSIDHVLVTAGYPSGIGPVAELTRDAARTAVAAPVGAVLGIVRAAVPRMEPGGSITLTSGVLVARPRPGMAAPVSAAGAVETLARALAVELAPARIRANAVRYGAIGTPLLRSRFGAPGAEGDAAMAEAGAGTPLGRFGTAEEAASAALFLMANPYMSGEVLTVDGAQSLA</sequence>
<name>A0A6L9QD50_9ACTN</name>
<dbReference type="InterPro" id="IPR002347">
    <property type="entry name" value="SDR_fam"/>
</dbReference>
<evidence type="ECO:0000256" key="1">
    <source>
        <dbReference type="ARBA" id="ARBA00006484"/>
    </source>
</evidence>
<accession>A0A6L9QD50</accession>
<dbReference type="PANTHER" id="PTHR43477">
    <property type="entry name" value="DIHYDROANTICAPSIN 7-DEHYDROGENASE"/>
    <property type="match status" value="1"/>
</dbReference>
<dbReference type="Gene3D" id="3.40.50.720">
    <property type="entry name" value="NAD(P)-binding Rossmann-like Domain"/>
    <property type="match status" value="1"/>
</dbReference>
<dbReference type="CDD" id="cd05233">
    <property type="entry name" value="SDR_c"/>
    <property type="match status" value="1"/>
</dbReference>
<dbReference type="GO" id="GO:0016491">
    <property type="term" value="F:oxidoreductase activity"/>
    <property type="evidence" value="ECO:0007669"/>
    <property type="project" value="UniProtKB-KW"/>
</dbReference>
<evidence type="ECO:0000313" key="4">
    <source>
        <dbReference type="Proteomes" id="UP000475532"/>
    </source>
</evidence>
<evidence type="ECO:0000256" key="2">
    <source>
        <dbReference type="ARBA" id="ARBA00023002"/>
    </source>
</evidence>
<protein>
    <submittedName>
        <fullName evidence="3">SDR family oxidoreductase</fullName>
    </submittedName>
</protein>
<keyword evidence="2" id="KW-0560">Oxidoreductase</keyword>
<evidence type="ECO:0000313" key="3">
    <source>
        <dbReference type="EMBL" id="NEA23417.1"/>
    </source>
</evidence>
<dbReference type="InterPro" id="IPR036291">
    <property type="entry name" value="NAD(P)-bd_dom_sf"/>
</dbReference>
<gene>
    <name evidence="3" type="ORF">G3I70_13065</name>
</gene>
<comment type="caution">
    <text evidence="3">The sequence shown here is derived from an EMBL/GenBank/DDBJ whole genome shotgun (WGS) entry which is preliminary data.</text>
</comment>
<organism evidence="3 4">
    <name type="scientific">Actinomadura bangladeshensis</name>
    <dbReference type="NCBI Taxonomy" id="453573"/>
    <lineage>
        <taxon>Bacteria</taxon>
        <taxon>Bacillati</taxon>
        <taxon>Actinomycetota</taxon>
        <taxon>Actinomycetes</taxon>
        <taxon>Streptosporangiales</taxon>
        <taxon>Thermomonosporaceae</taxon>
        <taxon>Actinomadura</taxon>
    </lineage>
</organism>
<reference evidence="3 4" key="1">
    <citation type="submission" date="2020-01" db="EMBL/GenBank/DDBJ databases">
        <title>Insect and environment-associated Actinomycetes.</title>
        <authorList>
            <person name="Currrie C."/>
            <person name="Chevrette M."/>
            <person name="Carlson C."/>
            <person name="Stubbendieck R."/>
            <person name="Wendt-Pienkowski E."/>
        </authorList>
    </citation>
    <scope>NUCLEOTIDE SEQUENCE [LARGE SCALE GENOMIC DNA]</scope>
    <source>
        <strain evidence="3 4">SID10258</strain>
    </source>
</reference>
<dbReference type="Pfam" id="PF00106">
    <property type="entry name" value="adh_short"/>
    <property type="match status" value="1"/>
</dbReference>
<dbReference type="InterPro" id="IPR051122">
    <property type="entry name" value="SDR_DHRS6-like"/>
</dbReference>
<comment type="similarity">
    <text evidence="1">Belongs to the short-chain dehydrogenases/reductases (SDR) family.</text>
</comment>
<dbReference type="PRINTS" id="PR00081">
    <property type="entry name" value="GDHRDH"/>
</dbReference>
<proteinExistence type="inferred from homology"/>